<protein>
    <submittedName>
        <fullName evidence="6">AhpC/TSA family protein</fullName>
    </submittedName>
</protein>
<dbReference type="PROSITE" id="PS51352">
    <property type="entry name" value="THIOREDOXIN_2"/>
    <property type="match status" value="1"/>
</dbReference>
<dbReference type="RefSeq" id="WP_243325669.1">
    <property type="nucleotide sequence ID" value="NZ_JAKZMM010000031.1"/>
</dbReference>
<evidence type="ECO:0000256" key="1">
    <source>
        <dbReference type="ARBA" id="ARBA00004196"/>
    </source>
</evidence>
<dbReference type="Pfam" id="PF00578">
    <property type="entry name" value="AhpC-TSA"/>
    <property type="match status" value="1"/>
</dbReference>
<comment type="caution">
    <text evidence="6">The sequence shown here is derived from an EMBL/GenBank/DDBJ whole genome shotgun (WGS) entry which is preliminary data.</text>
</comment>
<evidence type="ECO:0000313" key="7">
    <source>
        <dbReference type="Proteomes" id="UP001165444"/>
    </source>
</evidence>
<dbReference type="InterPro" id="IPR036249">
    <property type="entry name" value="Thioredoxin-like_sf"/>
</dbReference>
<keyword evidence="7" id="KW-1185">Reference proteome</keyword>
<accession>A0ABT0C2X4</accession>
<dbReference type="SUPFAM" id="SSF52833">
    <property type="entry name" value="Thioredoxin-like"/>
    <property type="match status" value="1"/>
</dbReference>
<sequence>MKAVTRYIYLFLALLSVTSCKKDNNFTVEGVVSGAEGQIMYLENVGVSSVSMLDSVKLNAAGTFEFTQPRPEYPDFYRLRLKNQLINFAVDSTETIKILADAGTFATSYKVEGSENCKAIKTITLAQLDANQAIQKLRKEYEHKHMEDSVYRRKVLEASSAYKEVALKYIFGAPMSTVAYYALFQQVDGLLFFDLYDKKDSQAYGAVATSYDHFYPENPRSKQLHNLALQSIKFIRAQRKLDLSDVKTTEITFLDIELPDLYSTPIKLSEISKGRPVIVNFTAYQAEWSPALNMELNRLYTKYKDNGLLIYQISLDADKHFWMNAASNLPWTCVRDPKTVYSQVASLYNVKQLPAIFILDKKGNIIKRSDNIKQLEKDLEAAL</sequence>
<keyword evidence="4" id="KW-0676">Redox-active center</keyword>
<proteinExistence type="predicted"/>
<feature type="domain" description="Thioredoxin" evidence="5">
    <location>
        <begin position="247"/>
        <end position="383"/>
    </location>
</feature>
<dbReference type="InterPro" id="IPR025380">
    <property type="entry name" value="DUF4369"/>
</dbReference>
<name>A0ABT0C2X4_9BACT</name>
<dbReference type="Proteomes" id="UP001165444">
    <property type="component" value="Unassembled WGS sequence"/>
</dbReference>
<dbReference type="InterPro" id="IPR050553">
    <property type="entry name" value="Thioredoxin_ResA/DsbE_sf"/>
</dbReference>
<comment type="subcellular location">
    <subcellularLocation>
        <location evidence="1">Cell envelope</location>
    </subcellularLocation>
</comment>
<evidence type="ECO:0000256" key="3">
    <source>
        <dbReference type="ARBA" id="ARBA00023157"/>
    </source>
</evidence>
<keyword evidence="2" id="KW-0201">Cytochrome c-type biogenesis</keyword>
<evidence type="ECO:0000259" key="5">
    <source>
        <dbReference type="PROSITE" id="PS51352"/>
    </source>
</evidence>
<gene>
    <name evidence="6" type="ORF">MUN53_12115</name>
</gene>
<dbReference type="PANTHER" id="PTHR42852">
    <property type="entry name" value="THIOL:DISULFIDE INTERCHANGE PROTEIN DSBE"/>
    <property type="match status" value="1"/>
</dbReference>
<dbReference type="CDD" id="cd02966">
    <property type="entry name" value="TlpA_like_family"/>
    <property type="match status" value="1"/>
</dbReference>
<keyword evidence="3" id="KW-1015">Disulfide bond</keyword>
<reference evidence="6 7" key="1">
    <citation type="submission" date="2022-03" db="EMBL/GenBank/DDBJ databases">
        <title>Parabacteroides sp. nov. isolated from swine feces.</title>
        <authorList>
            <person name="Bak J.E."/>
        </authorList>
    </citation>
    <scope>NUCLEOTIDE SEQUENCE [LARGE SCALE GENOMIC DNA]</scope>
    <source>
        <strain evidence="6 7">AGMB00274</strain>
    </source>
</reference>
<dbReference type="PANTHER" id="PTHR42852:SF6">
    <property type="entry name" value="THIOL:DISULFIDE INTERCHANGE PROTEIN DSBE"/>
    <property type="match status" value="1"/>
</dbReference>
<dbReference type="EMBL" id="JAKZMM010000031">
    <property type="protein sequence ID" value="MCJ2381345.1"/>
    <property type="molecule type" value="Genomic_DNA"/>
</dbReference>
<dbReference type="Gene3D" id="3.40.30.10">
    <property type="entry name" value="Glutaredoxin"/>
    <property type="match status" value="1"/>
</dbReference>
<organism evidence="6 7">
    <name type="scientific">Parabacteroides faecalis</name>
    <dbReference type="NCBI Taxonomy" id="2924040"/>
    <lineage>
        <taxon>Bacteria</taxon>
        <taxon>Pseudomonadati</taxon>
        <taxon>Bacteroidota</taxon>
        <taxon>Bacteroidia</taxon>
        <taxon>Bacteroidales</taxon>
        <taxon>Tannerellaceae</taxon>
        <taxon>Parabacteroides</taxon>
    </lineage>
</organism>
<dbReference type="InterPro" id="IPR013766">
    <property type="entry name" value="Thioredoxin_domain"/>
</dbReference>
<evidence type="ECO:0000256" key="4">
    <source>
        <dbReference type="ARBA" id="ARBA00023284"/>
    </source>
</evidence>
<dbReference type="PROSITE" id="PS51257">
    <property type="entry name" value="PROKAR_LIPOPROTEIN"/>
    <property type="match status" value="1"/>
</dbReference>
<dbReference type="Pfam" id="PF14289">
    <property type="entry name" value="DUF4369"/>
    <property type="match status" value="1"/>
</dbReference>
<evidence type="ECO:0000256" key="2">
    <source>
        <dbReference type="ARBA" id="ARBA00022748"/>
    </source>
</evidence>
<dbReference type="InterPro" id="IPR000866">
    <property type="entry name" value="AhpC/TSA"/>
</dbReference>
<evidence type="ECO:0000313" key="6">
    <source>
        <dbReference type="EMBL" id="MCJ2381345.1"/>
    </source>
</evidence>